<dbReference type="Proteomes" id="UP000030645">
    <property type="component" value="Unassembled WGS sequence"/>
</dbReference>
<feature type="compositionally biased region" description="Acidic residues" evidence="1">
    <location>
        <begin position="99"/>
        <end position="108"/>
    </location>
</feature>
<gene>
    <name evidence="2" type="ORF">L484_021678</name>
</gene>
<dbReference type="AlphaFoldDB" id="W9SH88"/>
<evidence type="ECO:0000313" key="2">
    <source>
        <dbReference type="EMBL" id="EXC29370.1"/>
    </source>
</evidence>
<name>W9SH88_9ROSA</name>
<protein>
    <submittedName>
        <fullName evidence="2">Uncharacterized protein</fullName>
    </submittedName>
</protein>
<evidence type="ECO:0000256" key="1">
    <source>
        <dbReference type="SAM" id="MobiDB-lite"/>
    </source>
</evidence>
<keyword evidence="3" id="KW-1185">Reference proteome</keyword>
<reference evidence="3" key="1">
    <citation type="submission" date="2013-01" db="EMBL/GenBank/DDBJ databases">
        <title>Draft Genome Sequence of a Mulberry Tree, Morus notabilis C.K. Schneid.</title>
        <authorList>
            <person name="He N."/>
            <person name="Zhao S."/>
        </authorList>
    </citation>
    <scope>NUCLEOTIDE SEQUENCE</scope>
</reference>
<proteinExistence type="predicted"/>
<evidence type="ECO:0000313" key="3">
    <source>
        <dbReference type="Proteomes" id="UP000030645"/>
    </source>
</evidence>
<organism evidence="2 3">
    <name type="scientific">Morus notabilis</name>
    <dbReference type="NCBI Taxonomy" id="981085"/>
    <lineage>
        <taxon>Eukaryota</taxon>
        <taxon>Viridiplantae</taxon>
        <taxon>Streptophyta</taxon>
        <taxon>Embryophyta</taxon>
        <taxon>Tracheophyta</taxon>
        <taxon>Spermatophyta</taxon>
        <taxon>Magnoliopsida</taxon>
        <taxon>eudicotyledons</taxon>
        <taxon>Gunneridae</taxon>
        <taxon>Pentapetalae</taxon>
        <taxon>rosids</taxon>
        <taxon>fabids</taxon>
        <taxon>Rosales</taxon>
        <taxon>Moraceae</taxon>
        <taxon>Moreae</taxon>
        <taxon>Morus</taxon>
    </lineage>
</organism>
<feature type="compositionally biased region" description="Basic and acidic residues" evidence="1">
    <location>
        <begin position="127"/>
        <end position="138"/>
    </location>
</feature>
<dbReference type="EMBL" id="KE346191">
    <property type="protein sequence ID" value="EXC29370.1"/>
    <property type="molecule type" value="Genomic_DNA"/>
</dbReference>
<accession>W9SH88</accession>
<sequence>MTAGSLVRQSHYEATCLMAGHRIMTIGHSTMTACCACLMTGHVTITDRFVGSRRVIAWVLTVVGSSVLKVTEHNSGPRKAQSRNPKGSIVATISPTEVDLPDEDDDDVGSSGWQFPKTMASASAVKELQRDLENKANDLSKLQKGKPLPSYS</sequence>
<feature type="region of interest" description="Disordered" evidence="1">
    <location>
        <begin position="72"/>
        <end position="152"/>
    </location>
</feature>